<accession>A0AAP0X412</accession>
<evidence type="ECO:0000256" key="3">
    <source>
        <dbReference type="ARBA" id="ARBA00022692"/>
    </source>
</evidence>
<sequence>MKTVLTSSSVKSSTTTTMEDDRSESRDSCYFPGCRKDANCNCEICLASINATLDLMPFSVQKSSLTKLSAPKPNLRSPVSFNPSIMSTPRLSTRRILQSPSLRSTARLSLQEKTKERKKEWGFGFKFLRLVLGVSMVFAAEFGLSWVVSGVLRPELTTDMVRDVGEKCWVVQDLNGKLRFLQKELQGFVHGKVSNCSDIHSVWEMNQDGLLLHSRCTLFKSTTEEVSIWGWPLQTAGLLATGLSPRSFTILAGRVTEWSNGKVGYSIRKANSSWVHRKWSASAVQMDPNTWVLEYRRSSILENTRLFSAALDFLKFRMPRAVERMMQEFWLSLLMRVRTVNLYGKIIAKSQLKKNHGC</sequence>
<reference evidence="9 10" key="1">
    <citation type="journal article" date="2024" name="Plant J.">
        <title>Genome sequences and population genomics reveal climatic adaptation and genomic divergence between two closely related sweetgum species.</title>
        <authorList>
            <person name="Xu W.Q."/>
            <person name="Ren C.Q."/>
            <person name="Zhang X.Y."/>
            <person name="Comes H.P."/>
            <person name="Liu X.H."/>
            <person name="Li Y.G."/>
            <person name="Kettle C.J."/>
            <person name="Jalonen R."/>
            <person name="Gaisberger H."/>
            <person name="Ma Y.Z."/>
            <person name="Qiu Y.X."/>
        </authorList>
    </citation>
    <scope>NUCLEOTIDE SEQUENCE [LARGE SCALE GENOMIC DNA]</scope>
    <source>
        <strain evidence="9">Hangzhou</strain>
    </source>
</reference>
<proteinExistence type="inferred from homology"/>
<feature type="region of interest" description="Disordered" evidence="7">
    <location>
        <begin position="1"/>
        <end position="26"/>
    </location>
</feature>
<comment type="subcellular location">
    <subcellularLocation>
        <location evidence="1">Endoplasmic reticulum membrane</location>
    </subcellularLocation>
</comment>
<gene>
    <name evidence="9" type="ORF">L1049_017236</name>
</gene>
<name>A0AAP0X412_LIQFO</name>
<evidence type="ECO:0000313" key="10">
    <source>
        <dbReference type="Proteomes" id="UP001415857"/>
    </source>
</evidence>
<dbReference type="EMBL" id="JBBPBK010000003">
    <property type="protein sequence ID" value="KAK9288772.1"/>
    <property type="molecule type" value="Genomic_DNA"/>
</dbReference>
<evidence type="ECO:0000256" key="4">
    <source>
        <dbReference type="ARBA" id="ARBA00022824"/>
    </source>
</evidence>
<dbReference type="GO" id="GO:0005789">
    <property type="term" value="C:endoplasmic reticulum membrane"/>
    <property type="evidence" value="ECO:0007669"/>
    <property type="project" value="UniProtKB-SubCell"/>
</dbReference>
<keyword evidence="4" id="KW-0256">Endoplasmic reticulum</keyword>
<organism evidence="9 10">
    <name type="scientific">Liquidambar formosana</name>
    <name type="common">Formosan gum</name>
    <dbReference type="NCBI Taxonomy" id="63359"/>
    <lineage>
        <taxon>Eukaryota</taxon>
        <taxon>Viridiplantae</taxon>
        <taxon>Streptophyta</taxon>
        <taxon>Embryophyta</taxon>
        <taxon>Tracheophyta</taxon>
        <taxon>Spermatophyta</taxon>
        <taxon>Magnoliopsida</taxon>
        <taxon>eudicotyledons</taxon>
        <taxon>Gunneridae</taxon>
        <taxon>Pentapetalae</taxon>
        <taxon>Saxifragales</taxon>
        <taxon>Altingiaceae</taxon>
        <taxon>Liquidambar</taxon>
    </lineage>
</organism>
<dbReference type="Proteomes" id="UP001415857">
    <property type="component" value="Unassembled WGS sequence"/>
</dbReference>
<dbReference type="InterPro" id="IPR006716">
    <property type="entry name" value="ERG2_sigma1_rcpt-like"/>
</dbReference>
<dbReference type="PANTHER" id="PTHR10868:SF1">
    <property type="entry name" value="SIGMA NON-OPIOID INTRACELLULAR RECEPTOR 1"/>
    <property type="match status" value="1"/>
</dbReference>
<evidence type="ECO:0000256" key="6">
    <source>
        <dbReference type="ARBA" id="ARBA00023136"/>
    </source>
</evidence>
<evidence type="ECO:0000256" key="5">
    <source>
        <dbReference type="ARBA" id="ARBA00022989"/>
    </source>
</evidence>
<feature type="transmembrane region" description="Helical" evidence="8">
    <location>
        <begin position="127"/>
        <end position="148"/>
    </location>
</feature>
<dbReference type="PANTHER" id="PTHR10868">
    <property type="entry name" value="SIGMA 1-TYPE OPIOID RECEPTOR-RELATED"/>
    <property type="match status" value="1"/>
</dbReference>
<evidence type="ECO:0000256" key="7">
    <source>
        <dbReference type="SAM" id="MobiDB-lite"/>
    </source>
</evidence>
<keyword evidence="6 8" id="KW-0472">Membrane</keyword>
<evidence type="ECO:0000313" key="9">
    <source>
        <dbReference type="EMBL" id="KAK9288772.1"/>
    </source>
</evidence>
<evidence type="ECO:0000256" key="2">
    <source>
        <dbReference type="ARBA" id="ARBA00007141"/>
    </source>
</evidence>
<keyword evidence="10" id="KW-1185">Reference proteome</keyword>
<keyword evidence="3 8" id="KW-0812">Transmembrane</keyword>
<dbReference type="AlphaFoldDB" id="A0AAP0X412"/>
<evidence type="ECO:0000256" key="1">
    <source>
        <dbReference type="ARBA" id="ARBA00004586"/>
    </source>
</evidence>
<dbReference type="Pfam" id="PF04622">
    <property type="entry name" value="ERG2_Sigma1R"/>
    <property type="match status" value="1"/>
</dbReference>
<comment type="similarity">
    <text evidence="2">Belongs to the ERG2 family.</text>
</comment>
<protein>
    <submittedName>
        <fullName evidence="9">Uncharacterized protein</fullName>
    </submittedName>
</protein>
<feature type="compositionally biased region" description="Low complexity" evidence="7">
    <location>
        <begin position="1"/>
        <end position="17"/>
    </location>
</feature>
<comment type="caution">
    <text evidence="9">The sequence shown here is derived from an EMBL/GenBank/DDBJ whole genome shotgun (WGS) entry which is preliminary data.</text>
</comment>
<keyword evidence="5 8" id="KW-1133">Transmembrane helix</keyword>
<evidence type="ECO:0000256" key="8">
    <source>
        <dbReference type="SAM" id="Phobius"/>
    </source>
</evidence>